<dbReference type="PANTHER" id="PTHR43643:SF3">
    <property type="entry name" value="HISTIDINOL-PHOSPHATE AMINOTRANSFERASE"/>
    <property type="match status" value="1"/>
</dbReference>
<reference evidence="11 12" key="1">
    <citation type="submission" date="2020-04" db="EMBL/GenBank/DDBJ databases">
        <title>Rhodospirillaceae bacterium KN72 isolated from deep sea.</title>
        <authorList>
            <person name="Zhang D.-C."/>
        </authorList>
    </citation>
    <scope>NUCLEOTIDE SEQUENCE [LARGE SCALE GENOMIC DNA]</scope>
    <source>
        <strain evidence="11 12">KN72</strain>
    </source>
</reference>
<dbReference type="InterPro" id="IPR015424">
    <property type="entry name" value="PyrdxlP-dep_Trfase"/>
</dbReference>
<dbReference type="Gene3D" id="3.40.640.10">
    <property type="entry name" value="Type I PLP-dependent aspartate aminotransferase-like (Major domain)"/>
    <property type="match status" value="1"/>
</dbReference>
<dbReference type="Proteomes" id="UP000539372">
    <property type="component" value="Unassembled WGS sequence"/>
</dbReference>
<evidence type="ECO:0000313" key="11">
    <source>
        <dbReference type="EMBL" id="NMM43542.1"/>
    </source>
</evidence>
<evidence type="ECO:0000256" key="6">
    <source>
        <dbReference type="ARBA" id="ARBA00022679"/>
    </source>
</evidence>
<sequence length="368" mass="38659">MSGQGTRNSPLVLRPGIAEAPIYVPGAHGDEKDGVPPAVLSANENPLGPSPQALDAYRGSAALERYPDGGAEKLRAAIGEKFGLDPARIVCGAGSDELITLLIRCYVGPGDEVLQSQHGFLMYAITAKTVGASAVLAPETPDLLCDVDAMLAAVTDRTRICFVANPNNPTGTYIPASELRRLREGLRADILLAVDAAYSEYVDADDYSDGADLVRDYDNVVMLRTFSKAFGLAALRVGWCYAPAAVVDALNRVRSPFNVSVPAQVAGVAALGDAAHLDRSLRENKEQRARLVGALSQLGLSITPSVTNFLLVHFADATSASAANAHLSAKGVIVRSVAAYGLPASLRMTVGTAEENDRLLSALTDFLA</sequence>
<evidence type="ECO:0000313" key="12">
    <source>
        <dbReference type="Proteomes" id="UP000539372"/>
    </source>
</evidence>
<dbReference type="EC" id="2.6.1.9" evidence="9"/>
<dbReference type="NCBIfam" id="TIGR01141">
    <property type="entry name" value="hisC"/>
    <property type="match status" value="1"/>
</dbReference>
<evidence type="ECO:0000256" key="1">
    <source>
        <dbReference type="ARBA" id="ARBA00001933"/>
    </source>
</evidence>
<dbReference type="GO" id="GO:0030170">
    <property type="term" value="F:pyridoxal phosphate binding"/>
    <property type="evidence" value="ECO:0007669"/>
    <property type="project" value="InterPro"/>
</dbReference>
<dbReference type="InterPro" id="IPR004839">
    <property type="entry name" value="Aminotransferase_I/II_large"/>
</dbReference>
<accession>A0A7Y0DXR1</accession>
<dbReference type="InterPro" id="IPR015421">
    <property type="entry name" value="PyrdxlP-dep_Trfase_major"/>
</dbReference>
<dbReference type="AlphaFoldDB" id="A0A7Y0DXR1"/>
<dbReference type="EMBL" id="JABBNT010000001">
    <property type="protein sequence ID" value="NMM43542.1"/>
    <property type="molecule type" value="Genomic_DNA"/>
</dbReference>
<comment type="similarity">
    <text evidence="3 9">Belongs to the class-II pyridoxal-phosphate-dependent aminotransferase family. Histidinol-phosphate aminotransferase subfamily.</text>
</comment>
<dbReference type="GO" id="GO:0004400">
    <property type="term" value="F:histidinol-phosphate transaminase activity"/>
    <property type="evidence" value="ECO:0007669"/>
    <property type="project" value="UniProtKB-UniRule"/>
</dbReference>
<gene>
    <name evidence="9" type="primary">hisC</name>
    <name evidence="11" type="ORF">HH303_03570</name>
</gene>
<dbReference type="Gene3D" id="3.90.1150.10">
    <property type="entry name" value="Aspartate Aminotransferase, domain 1"/>
    <property type="match status" value="1"/>
</dbReference>
<evidence type="ECO:0000256" key="9">
    <source>
        <dbReference type="HAMAP-Rule" id="MF_01023"/>
    </source>
</evidence>
<keyword evidence="7 9" id="KW-0663">Pyridoxal phosphate</keyword>
<dbReference type="UniPathway" id="UPA00031">
    <property type="reaction ID" value="UER00012"/>
</dbReference>
<dbReference type="PROSITE" id="PS00599">
    <property type="entry name" value="AA_TRANSFER_CLASS_2"/>
    <property type="match status" value="1"/>
</dbReference>
<dbReference type="InterPro" id="IPR005861">
    <property type="entry name" value="HisP_aminotrans"/>
</dbReference>
<feature type="modified residue" description="N6-(pyridoxal phosphate)lysine" evidence="9">
    <location>
        <position position="228"/>
    </location>
</feature>
<comment type="subunit">
    <text evidence="4 9">Homodimer.</text>
</comment>
<evidence type="ECO:0000256" key="5">
    <source>
        <dbReference type="ARBA" id="ARBA00022576"/>
    </source>
</evidence>
<protein>
    <recommendedName>
        <fullName evidence="9">Histidinol-phosphate aminotransferase</fullName>
        <ecNumber evidence="9">2.6.1.9</ecNumber>
    </recommendedName>
    <alternativeName>
        <fullName evidence="9">Imidazole acetol-phosphate transaminase</fullName>
    </alternativeName>
</protein>
<comment type="pathway">
    <text evidence="2 9">Amino-acid biosynthesis; L-histidine biosynthesis; L-histidine from 5-phospho-alpha-D-ribose 1-diphosphate: step 7/9.</text>
</comment>
<dbReference type="SUPFAM" id="SSF53383">
    <property type="entry name" value="PLP-dependent transferases"/>
    <property type="match status" value="1"/>
</dbReference>
<comment type="catalytic activity">
    <reaction evidence="8 9">
        <text>L-histidinol phosphate + 2-oxoglutarate = 3-(imidazol-4-yl)-2-oxopropyl phosphate + L-glutamate</text>
        <dbReference type="Rhea" id="RHEA:23744"/>
        <dbReference type="ChEBI" id="CHEBI:16810"/>
        <dbReference type="ChEBI" id="CHEBI:29985"/>
        <dbReference type="ChEBI" id="CHEBI:57766"/>
        <dbReference type="ChEBI" id="CHEBI:57980"/>
        <dbReference type="EC" id="2.6.1.9"/>
    </reaction>
</comment>
<evidence type="ECO:0000259" key="10">
    <source>
        <dbReference type="Pfam" id="PF00155"/>
    </source>
</evidence>
<organism evidence="11 12">
    <name type="scientific">Pacificispira spongiicola</name>
    <dbReference type="NCBI Taxonomy" id="2729598"/>
    <lineage>
        <taxon>Bacteria</taxon>
        <taxon>Pseudomonadati</taxon>
        <taxon>Pseudomonadota</taxon>
        <taxon>Alphaproteobacteria</taxon>
        <taxon>Rhodospirillales</taxon>
        <taxon>Rhodospirillaceae</taxon>
        <taxon>Pacificispira</taxon>
    </lineage>
</organism>
<name>A0A7Y0DXR1_9PROT</name>
<keyword evidence="12" id="KW-1185">Reference proteome</keyword>
<comment type="caution">
    <text evidence="11">The sequence shown here is derived from an EMBL/GenBank/DDBJ whole genome shotgun (WGS) entry which is preliminary data.</text>
</comment>
<keyword evidence="9" id="KW-0028">Amino-acid biosynthesis</keyword>
<keyword evidence="9" id="KW-0368">Histidine biosynthesis</keyword>
<keyword evidence="6 9" id="KW-0808">Transferase</keyword>
<dbReference type="HAMAP" id="MF_01023">
    <property type="entry name" value="HisC_aminotrans_2"/>
    <property type="match status" value="1"/>
</dbReference>
<evidence type="ECO:0000256" key="7">
    <source>
        <dbReference type="ARBA" id="ARBA00022898"/>
    </source>
</evidence>
<dbReference type="InterPro" id="IPR015422">
    <property type="entry name" value="PyrdxlP-dep_Trfase_small"/>
</dbReference>
<dbReference type="RefSeq" id="WP_169623812.1">
    <property type="nucleotide sequence ID" value="NZ_JABBNT010000001.1"/>
</dbReference>
<evidence type="ECO:0000256" key="8">
    <source>
        <dbReference type="ARBA" id="ARBA00047481"/>
    </source>
</evidence>
<evidence type="ECO:0000256" key="3">
    <source>
        <dbReference type="ARBA" id="ARBA00007970"/>
    </source>
</evidence>
<keyword evidence="5 9" id="KW-0032">Aminotransferase</keyword>
<proteinExistence type="inferred from homology"/>
<dbReference type="InterPro" id="IPR050106">
    <property type="entry name" value="HistidinolP_aminotransfase"/>
</dbReference>
<dbReference type="CDD" id="cd00609">
    <property type="entry name" value="AAT_like"/>
    <property type="match status" value="1"/>
</dbReference>
<dbReference type="InterPro" id="IPR001917">
    <property type="entry name" value="Aminotrans_II_pyridoxalP_BS"/>
</dbReference>
<evidence type="ECO:0000256" key="2">
    <source>
        <dbReference type="ARBA" id="ARBA00005011"/>
    </source>
</evidence>
<evidence type="ECO:0000256" key="4">
    <source>
        <dbReference type="ARBA" id="ARBA00011738"/>
    </source>
</evidence>
<comment type="cofactor">
    <cofactor evidence="1 9">
        <name>pyridoxal 5'-phosphate</name>
        <dbReference type="ChEBI" id="CHEBI:597326"/>
    </cofactor>
</comment>
<dbReference type="Pfam" id="PF00155">
    <property type="entry name" value="Aminotran_1_2"/>
    <property type="match status" value="1"/>
</dbReference>
<dbReference type="GO" id="GO:0000105">
    <property type="term" value="P:L-histidine biosynthetic process"/>
    <property type="evidence" value="ECO:0007669"/>
    <property type="project" value="UniProtKB-UniRule"/>
</dbReference>
<feature type="domain" description="Aminotransferase class I/classII large" evidence="10">
    <location>
        <begin position="40"/>
        <end position="363"/>
    </location>
</feature>
<dbReference type="PANTHER" id="PTHR43643">
    <property type="entry name" value="HISTIDINOL-PHOSPHATE AMINOTRANSFERASE 2"/>
    <property type="match status" value="1"/>
</dbReference>